<sequence>MVFPVTCSSVGDIIAVASLALKIAQILSHSTGASYEYQCLIEELRLLGQTLQHTHAVGQLLPLNVDVMNSLRSQVAQCKDLMDKFMARIEGYRKRLGGDVSGFSATWRKIGWGLFKTEEVTDLRSKLSTHRTMLVLFLTIGNTTGISSLIDYASEARQHHQSIQIKLAEIYTALRQLPPTIGHSLANSIYFVDALGSRMMLPIQLVSSWDKFETILKFHFQDRVGRWHVERDQYVIISDTGSGVIDSATWADSIKAVSTLRPIEL</sequence>
<dbReference type="PANTHER" id="PTHR38886:SF1">
    <property type="entry name" value="NACHT-NTPASE AND P-LOOP NTPASES N-TERMINAL DOMAIN-CONTAINING PROTEIN"/>
    <property type="match status" value="1"/>
</dbReference>
<protein>
    <recommendedName>
        <fullName evidence="1">Ubiquitin-like domain-containing protein</fullName>
    </recommendedName>
</protein>
<proteinExistence type="predicted"/>
<evidence type="ECO:0000313" key="2">
    <source>
        <dbReference type="EMBL" id="TFK53239.1"/>
    </source>
</evidence>
<keyword evidence="3" id="KW-1185">Reference proteome</keyword>
<dbReference type="AlphaFoldDB" id="A0A5C3N606"/>
<feature type="domain" description="Ubiquitin-like" evidence="1">
    <location>
        <begin position="186"/>
        <end position="259"/>
    </location>
</feature>
<dbReference type="PANTHER" id="PTHR38886">
    <property type="entry name" value="SESA DOMAIN-CONTAINING PROTEIN"/>
    <property type="match status" value="1"/>
</dbReference>
<dbReference type="Proteomes" id="UP000305948">
    <property type="component" value="Unassembled WGS sequence"/>
</dbReference>
<gene>
    <name evidence="2" type="ORF">OE88DRAFT_1358568</name>
</gene>
<accession>A0A5C3N606</accession>
<evidence type="ECO:0000313" key="3">
    <source>
        <dbReference type="Proteomes" id="UP000305948"/>
    </source>
</evidence>
<organism evidence="2 3">
    <name type="scientific">Heliocybe sulcata</name>
    <dbReference type="NCBI Taxonomy" id="5364"/>
    <lineage>
        <taxon>Eukaryota</taxon>
        <taxon>Fungi</taxon>
        <taxon>Dikarya</taxon>
        <taxon>Basidiomycota</taxon>
        <taxon>Agaricomycotina</taxon>
        <taxon>Agaricomycetes</taxon>
        <taxon>Gloeophyllales</taxon>
        <taxon>Gloeophyllaceae</taxon>
        <taxon>Heliocybe</taxon>
    </lineage>
</organism>
<reference evidence="2 3" key="1">
    <citation type="journal article" date="2019" name="Nat. Ecol. Evol.">
        <title>Megaphylogeny resolves global patterns of mushroom evolution.</title>
        <authorList>
            <person name="Varga T."/>
            <person name="Krizsan K."/>
            <person name="Foldi C."/>
            <person name="Dima B."/>
            <person name="Sanchez-Garcia M."/>
            <person name="Sanchez-Ramirez S."/>
            <person name="Szollosi G.J."/>
            <person name="Szarkandi J.G."/>
            <person name="Papp V."/>
            <person name="Albert L."/>
            <person name="Andreopoulos W."/>
            <person name="Angelini C."/>
            <person name="Antonin V."/>
            <person name="Barry K.W."/>
            <person name="Bougher N.L."/>
            <person name="Buchanan P."/>
            <person name="Buyck B."/>
            <person name="Bense V."/>
            <person name="Catcheside P."/>
            <person name="Chovatia M."/>
            <person name="Cooper J."/>
            <person name="Damon W."/>
            <person name="Desjardin D."/>
            <person name="Finy P."/>
            <person name="Geml J."/>
            <person name="Haridas S."/>
            <person name="Hughes K."/>
            <person name="Justo A."/>
            <person name="Karasinski D."/>
            <person name="Kautmanova I."/>
            <person name="Kiss B."/>
            <person name="Kocsube S."/>
            <person name="Kotiranta H."/>
            <person name="LaButti K.M."/>
            <person name="Lechner B.E."/>
            <person name="Liimatainen K."/>
            <person name="Lipzen A."/>
            <person name="Lukacs Z."/>
            <person name="Mihaltcheva S."/>
            <person name="Morgado L.N."/>
            <person name="Niskanen T."/>
            <person name="Noordeloos M.E."/>
            <person name="Ohm R.A."/>
            <person name="Ortiz-Santana B."/>
            <person name="Ovrebo C."/>
            <person name="Racz N."/>
            <person name="Riley R."/>
            <person name="Savchenko A."/>
            <person name="Shiryaev A."/>
            <person name="Soop K."/>
            <person name="Spirin V."/>
            <person name="Szebenyi C."/>
            <person name="Tomsovsky M."/>
            <person name="Tulloss R.E."/>
            <person name="Uehling J."/>
            <person name="Grigoriev I.V."/>
            <person name="Vagvolgyi C."/>
            <person name="Papp T."/>
            <person name="Martin F.M."/>
            <person name="Miettinen O."/>
            <person name="Hibbett D.S."/>
            <person name="Nagy L.G."/>
        </authorList>
    </citation>
    <scope>NUCLEOTIDE SEQUENCE [LARGE SCALE GENOMIC DNA]</scope>
    <source>
        <strain evidence="2 3">OMC1185</strain>
    </source>
</reference>
<dbReference type="OrthoDB" id="3271094at2759"/>
<dbReference type="InterPro" id="IPR054464">
    <property type="entry name" value="ULD_fung"/>
</dbReference>
<dbReference type="Pfam" id="PF22893">
    <property type="entry name" value="ULD_2"/>
    <property type="match status" value="1"/>
</dbReference>
<name>A0A5C3N606_9AGAM</name>
<dbReference type="EMBL" id="ML213508">
    <property type="protein sequence ID" value="TFK53239.1"/>
    <property type="molecule type" value="Genomic_DNA"/>
</dbReference>
<evidence type="ECO:0000259" key="1">
    <source>
        <dbReference type="Pfam" id="PF22893"/>
    </source>
</evidence>